<dbReference type="KEGG" id="pgin:FRZ67_05215"/>
<dbReference type="RefSeq" id="WP_147188530.1">
    <property type="nucleotide sequence ID" value="NZ_CP042435.1"/>
</dbReference>
<gene>
    <name evidence="1" type="ORF">FRZ67_05215</name>
</gene>
<name>A0A5B8V5Q4_9BACT</name>
<dbReference type="Proteomes" id="UP000321533">
    <property type="component" value="Chromosome"/>
</dbReference>
<organism evidence="1 2">
    <name type="scientific">Panacibacter ginsenosidivorans</name>
    <dbReference type="NCBI Taxonomy" id="1813871"/>
    <lineage>
        <taxon>Bacteria</taxon>
        <taxon>Pseudomonadati</taxon>
        <taxon>Bacteroidota</taxon>
        <taxon>Chitinophagia</taxon>
        <taxon>Chitinophagales</taxon>
        <taxon>Chitinophagaceae</taxon>
        <taxon>Panacibacter</taxon>
    </lineage>
</organism>
<dbReference type="EMBL" id="CP042435">
    <property type="protein sequence ID" value="QEC66730.1"/>
    <property type="molecule type" value="Genomic_DNA"/>
</dbReference>
<keyword evidence="2" id="KW-1185">Reference proteome</keyword>
<accession>A0A5B8V5Q4</accession>
<protein>
    <submittedName>
        <fullName evidence="1">Uncharacterized protein</fullName>
    </submittedName>
</protein>
<proteinExistence type="predicted"/>
<sequence>MKKSFLILSAFSACVFSVSCKKESSQPGVSADIQGTWNFQSMDVTSSSTQEYTESGVSTKTVTTSDYTTSNNTGTIVIDGSSMTSSNISYSVSTVAHASIYSNGVLIDNSDLPFNFTAPASSGTATYTSVSADSIHFNGGSLFMSGVATDVTPSGAKLDLQGDILSMTQYVNQTATQEVYGVPITTTTYAKVIAKLKKQ</sequence>
<dbReference type="AlphaFoldDB" id="A0A5B8V5Q4"/>
<dbReference type="PROSITE" id="PS51257">
    <property type="entry name" value="PROKAR_LIPOPROTEIN"/>
    <property type="match status" value="1"/>
</dbReference>
<dbReference type="OrthoDB" id="670644at2"/>
<evidence type="ECO:0000313" key="2">
    <source>
        <dbReference type="Proteomes" id="UP000321533"/>
    </source>
</evidence>
<evidence type="ECO:0000313" key="1">
    <source>
        <dbReference type="EMBL" id="QEC66730.1"/>
    </source>
</evidence>
<reference evidence="1 2" key="1">
    <citation type="journal article" date="2016" name="Int. J. Syst. Evol. Microbiol.">
        <title>Panacibacter ginsenosidivorans gen. nov., sp. nov., with ginsenoside converting activity isolated from soil of a ginseng field.</title>
        <authorList>
            <person name="Siddiqi M.Z."/>
            <person name="Muhammad Shafi S."/>
            <person name="Choi K.D."/>
            <person name="Im W.T."/>
        </authorList>
    </citation>
    <scope>NUCLEOTIDE SEQUENCE [LARGE SCALE GENOMIC DNA]</scope>
    <source>
        <strain evidence="1 2">Gsoil1550</strain>
    </source>
</reference>